<keyword evidence="5" id="KW-0732">Signal</keyword>
<evidence type="ECO:0000256" key="2">
    <source>
        <dbReference type="ARBA" id="ARBA00022748"/>
    </source>
</evidence>
<dbReference type="PANTHER" id="PTHR42852">
    <property type="entry name" value="THIOL:DISULFIDE INTERCHANGE PROTEIN DSBE"/>
    <property type="match status" value="1"/>
</dbReference>
<keyword evidence="3" id="KW-1015">Disulfide bond</keyword>
<dbReference type="Proteomes" id="UP001165489">
    <property type="component" value="Unassembled WGS sequence"/>
</dbReference>
<gene>
    <name evidence="7" type="ORF">MM239_00070</name>
</gene>
<dbReference type="InterPro" id="IPR036249">
    <property type="entry name" value="Thioredoxin-like_sf"/>
</dbReference>
<dbReference type="CDD" id="cd02966">
    <property type="entry name" value="TlpA_like_family"/>
    <property type="match status" value="1"/>
</dbReference>
<accession>A0ABS9UUR4</accession>
<dbReference type="Pfam" id="PF13905">
    <property type="entry name" value="Thioredoxin_8"/>
    <property type="match status" value="1"/>
</dbReference>
<protein>
    <submittedName>
        <fullName evidence="7">TlpA family protein disulfide reductase</fullName>
    </submittedName>
</protein>
<dbReference type="RefSeq" id="WP_241345718.1">
    <property type="nucleotide sequence ID" value="NZ_JAKZGP010000001.1"/>
</dbReference>
<feature type="chain" id="PRO_5046073559" evidence="5">
    <location>
        <begin position="23"/>
        <end position="380"/>
    </location>
</feature>
<dbReference type="EMBL" id="JAKZGP010000001">
    <property type="protein sequence ID" value="MCH7407773.1"/>
    <property type="molecule type" value="Genomic_DNA"/>
</dbReference>
<evidence type="ECO:0000256" key="1">
    <source>
        <dbReference type="ARBA" id="ARBA00004196"/>
    </source>
</evidence>
<feature type="domain" description="Thioredoxin" evidence="6">
    <location>
        <begin position="237"/>
        <end position="379"/>
    </location>
</feature>
<evidence type="ECO:0000256" key="5">
    <source>
        <dbReference type="SAM" id="SignalP"/>
    </source>
</evidence>
<name>A0ABS9UUR4_9BACT</name>
<comment type="subcellular location">
    <subcellularLocation>
        <location evidence="1">Cell envelope</location>
    </subcellularLocation>
</comment>
<comment type="caution">
    <text evidence="7">The sequence shown here is derived from an EMBL/GenBank/DDBJ whole genome shotgun (WGS) entry which is preliminary data.</text>
</comment>
<keyword evidence="4" id="KW-0676">Redox-active center</keyword>
<reference evidence="7" key="1">
    <citation type="submission" date="2022-03" db="EMBL/GenBank/DDBJ databases">
        <title>De novo assembled genomes of Belliella spp. (Cyclobacteriaceae) strains.</title>
        <authorList>
            <person name="Szabo A."/>
            <person name="Korponai K."/>
            <person name="Felfoldi T."/>
        </authorList>
    </citation>
    <scope>NUCLEOTIDE SEQUENCE</scope>
    <source>
        <strain evidence="7">DSM 111904</strain>
    </source>
</reference>
<organism evidence="7 8">
    <name type="scientific">Belliella filtrata</name>
    <dbReference type="NCBI Taxonomy" id="2923435"/>
    <lineage>
        <taxon>Bacteria</taxon>
        <taxon>Pseudomonadati</taxon>
        <taxon>Bacteroidota</taxon>
        <taxon>Cytophagia</taxon>
        <taxon>Cytophagales</taxon>
        <taxon>Cyclobacteriaceae</taxon>
        <taxon>Belliella</taxon>
    </lineage>
</organism>
<sequence>MKSIKCFSKILFGFIIFLITCAPSVGQQSYSDDFVTYMSGLERFVQNELYNKVSQFLYDVEETPEPKAYIDFVEEIKNELEEYHQSNKSNLMNDEVDAAKSFIQTMLVQLAELYLDRAQEYEVGVKQKFLHDYLQTLGLNKEINNLTDDVARSIMMALHSAMKIPFGMTNDEIANYVAANREADRELILASSIINDMLMLAKSYDQSENAIATFKKEYNGSNFTPSMEELLVSLEKLKPGAEVENFTFVNLEGETVTLEKYKDKIIYLDLWASWCGPCIQTFRTKTPDFEMQLRDQSDIVLLYVSIDEKEESWKNFLDKNPMRGEHLYAGKGFEASIMKYFKVWGIPRYLIIGKDNKLVNPNAPRPGDEALSALFELVGK</sequence>
<keyword evidence="2" id="KW-0201">Cytochrome c-type biogenesis</keyword>
<evidence type="ECO:0000313" key="7">
    <source>
        <dbReference type="EMBL" id="MCH7407773.1"/>
    </source>
</evidence>
<proteinExistence type="predicted"/>
<keyword evidence="8" id="KW-1185">Reference proteome</keyword>
<evidence type="ECO:0000256" key="3">
    <source>
        <dbReference type="ARBA" id="ARBA00023157"/>
    </source>
</evidence>
<dbReference type="SUPFAM" id="SSF52833">
    <property type="entry name" value="Thioredoxin-like"/>
    <property type="match status" value="1"/>
</dbReference>
<evidence type="ECO:0000259" key="6">
    <source>
        <dbReference type="PROSITE" id="PS51352"/>
    </source>
</evidence>
<dbReference type="Gene3D" id="3.40.30.10">
    <property type="entry name" value="Glutaredoxin"/>
    <property type="match status" value="1"/>
</dbReference>
<evidence type="ECO:0000313" key="8">
    <source>
        <dbReference type="Proteomes" id="UP001165489"/>
    </source>
</evidence>
<dbReference type="InterPro" id="IPR013766">
    <property type="entry name" value="Thioredoxin_domain"/>
</dbReference>
<dbReference type="InterPro" id="IPR012336">
    <property type="entry name" value="Thioredoxin-like_fold"/>
</dbReference>
<dbReference type="PROSITE" id="PS51352">
    <property type="entry name" value="THIOREDOXIN_2"/>
    <property type="match status" value="1"/>
</dbReference>
<feature type="signal peptide" evidence="5">
    <location>
        <begin position="1"/>
        <end position="22"/>
    </location>
</feature>
<dbReference type="InterPro" id="IPR050553">
    <property type="entry name" value="Thioredoxin_ResA/DsbE_sf"/>
</dbReference>
<evidence type="ECO:0000256" key="4">
    <source>
        <dbReference type="ARBA" id="ARBA00023284"/>
    </source>
</evidence>
<dbReference type="PANTHER" id="PTHR42852:SF6">
    <property type="entry name" value="THIOL:DISULFIDE INTERCHANGE PROTEIN DSBE"/>
    <property type="match status" value="1"/>
</dbReference>